<dbReference type="PANTHER" id="PTHR31790:SF526">
    <property type="entry name" value="OS12G0618150 PROTEIN"/>
    <property type="match status" value="1"/>
</dbReference>
<dbReference type="OrthoDB" id="610337at2759"/>
<name>A0A834H6N6_RHOSS</name>
<keyword evidence="1" id="KW-1133">Transmembrane helix</keyword>
<feature type="transmembrane region" description="Helical" evidence="1">
    <location>
        <begin position="276"/>
        <end position="294"/>
    </location>
</feature>
<evidence type="ECO:0000259" key="2">
    <source>
        <dbReference type="Pfam" id="PF07734"/>
    </source>
</evidence>
<dbReference type="PANTHER" id="PTHR31790">
    <property type="entry name" value="OS02G0783600 PROTEIN"/>
    <property type="match status" value="1"/>
</dbReference>
<keyword evidence="4" id="KW-1185">Reference proteome</keyword>
<dbReference type="InterPro" id="IPR006527">
    <property type="entry name" value="F-box-assoc_dom_typ1"/>
</dbReference>
<keyword evidence="1" id="KW-0812">Transmembrane</keyword>
<evidence type="ECO:0000256" key="1">
    <source>
        <dbReference type="SAM" id="Phobius"/>
    </source>
</evidence>
<dbReference type="AlphaFoldDB" id="A0A834H6N6"/>
<evidence type="ECO:0000313" key="3">
    <source>
        <dbReference type="EMBL" id="KAF7145643.1"/>
    </source>
</evidence>
<evidence type="ECO:0000313" key="4">
    <source>
        <dbReference type="Proteomes" id="UP000626092"/>
    </source>
</evidence>
<organism evidence="3 4">
    <name type="scientific">Rhododendron simsii</name>
    <name type="common">Sims's rhododendron</name>
    <dbReference type="NCBI Taxonomy" id="118357"/>
    <lineage>
        <taxon>Eukaryota</taxon>
        <taxon>Viridiplantae</taxon>
        <taxon>Streptophyta</taxon>
        <taxon>Embryophyta</taxon>
        <taxon>Tracheophyta</taxon>
        <taxon>Spermatophyta</taxon>
        <taxon>Magnoliopsida</taxon>
        <taxon>eudicotyledons</taxon>
        <taxon>Gunneridae</taxon>
        <taxon>Pentapetalae</taxon>
        <taxon>asterids</taxon>
        <taxon>Ericales</taxon>
        <taxon>Ericaceae</taxon>
        <taxon>Ericoideae</taxon>
        <taxon>Rhodoreae</taxon>
        <taxon>Rhododendron</taxon>
    </lineage>
</organism>
<proteinExistence type="predicted"/>
<accession>A0A834H6N6</accession>
<dbReference type="Proteomes" id="UP000626092">
    <property type="component" value="Unassembled WGS sequence"/>
</dbReference>
<dbReference type="Pfam" id="PF07734">
    <property type="entry name" value="FBA_1"/>
    <property type="match status" value="1"/>
</dbReference>
<reference evidence="3" key="1">
    <citation type="submission" date="2019-11" db="EMBL/GenBank/DDBJ databases">
        <authorList>
            <person name="Liu Y."/>
            <person name="Hou J."/>
            <person name="Li T.-Q."/>
            <person name="Guan C.-H."/>
            <person name="Wu X."/>
            <person name="Wu H.-Z."/>
            <person name="Ling F."/>
            <person name="Zhang R."/>
            <person name="Shi X.-G."/>
            <person name="Ren J.-P."/>
            <person name="Chen E.-F."/>
            <person name="Sun J.-M."/>
        </authorList>
    </citation>
    <scope>NUCLEOTIDE SEQUENCE</scope>
    <source>
        <strain evidence="3">Adult_tree_wgs_1</strain>
        <tissue evidence="3">Leaves</tissue>
    </source>
</reference>
<feature type="domain" description="F-box associated beta-propeller type 1" evidence="2">
    <location>
        <begin position="154"/>
        <end position="259"/>
    </location>
</feature>
<protein>
    <recommendedName>
        <fullName evidence="2">F-box associated beta-propeller type 1 domain-containing protein</fullName>
    </recommendedName>
</protein>
<dbReference type="InterPro" id="IPR052361">
    <property type="entry name" value="F-box_domain"/>
</dbReference>
<dbReference type="EMBL" id="WJXA01000004">
    <property type="protein sequence ID" value="KAF7145643.1"/>
    <property type="molecule type" value="Genomic_DNA"/>
</dbReference>
<gene>
    <name evidence="3" type="ORF">RHSIM_Rhsim04G0042500</name>
</gene>
<keyword evidence="1" id="KW-0472">Membrane</keyword>
<comment type="caution">
    <text evidence="3">The sequence shown here is derived from an EMBL/GenBank/DDBJ whole genome shotgun (WGS) entry which is preliminary data.</text>
</comment>
<sequence length="333" mass="38095">MEEGMAKPSSMPEFSKYKEMRVKCERESHNEKKQNNGAQHHILYPKYHSCGYSEQTTHLHNLQLQVLGPSAKNDYSSLIFEPFGVQCSATIARFFWMEQSSCNGLICSYWPKTYHPYVICNPVINGDAIVPQMDKGYFDQCSSGFGFCSGTNQHESWSLHWYPGGCFLNGALHWIVYDIESCFKSTCCFNFGKERFQPFSAPSQLSGVFGQPGVLLERIKIGMLKDGLSVFHRPTNYMLDKWVMKDYPAQESWTKDFVIKIPGPYNNLLCQPLMVLNNWYILMLYALTTLLSWNTRDRSIRKVRVNGILSVIRATTYISSFVSIKNVAAGTYS</sequence>